<dbReference type="Pfam" id="PF14559">
    <property type="entry name" value="TPR_19"/>
    <property type="match status" value="1"/>
</dbReference>
<gene>
    <name evidence="1" type="ORF">LDC_03331</name>
</gene>
<proteinExistence type="predicted"/>
<dbReference type="SUPFAM" id="SSF48452">
    <property type="entry name" value="TPR-like"/>
    <property type="match status" value="1"/>
</dbReference>
<dbReference type="PANTHER" id="PTHR12558:SF13">
    <property type="entry name" value="CELL DIVISION CYCLE PROTEIN 27 HOMOLOG"/>
    <property type="match status" value="1"/>
</dbReference>
<evidence type="ECO:0000313" key="1">
    <source>
        <dbReference type="EMBL" id="AEI30547.1"/>
    </source>
</evidence>
<dbReference type="PANTHER" id="PTHR12558">
    <property type="entry name" value="CELL DIVISION CYCLE 16,23,27"/>
    <property type="match status" value="1"/>
</dbReference>
<dbReference type="SMART" id="SM00028">
    <property type="entry name" value="TPR"/>
    <property type="match status" value="3"/>
</dbReference>
<dbReference type="Pfam" id="PF13432">
    <property type="entry name" value="TPR_16"/>
    <property type="match status" value="2"/>
</dbReference>
<dbReference type="AlphaFoldDB" id="F8UHP0"/>
<name>F8UHP0_9ZZZZ</name>
<dbReference type="InterPro" id="IPR011990">
    <property type="entry name" value="TPR-like_helical_dom_sf"/>
</dbReference>
<accession>F8UHP0</accession>
<dbReference type="InterPro" id="IPR019734">
    <property type="entry name" value="TPR_rpt"/>
</dbReference>
<sequence>SGPLISDFRNDFEQLLPKPGERAVITYNPRAILRYLEPLNLRHHDELEGVLLHLGRLRYRVSNFPLESLATVRNTEPEGVALANADWGRIAELFRRSLLASVSGDPAQIRQTLEESLATAPEQPEALVNLASLHLARNDPAAAIPLLQLAGEIEPADPSIQILSGRALMRSGLASEALEQFSLALESRPEDVDALRWRAWILATHPDDELRRPGEAVRLARRAAELTAYRQVESLTTLAVAHMANGEFAEAIAAGEKAVRQATLDGKPEVAKLRVNLDAYRRHLRIVDDSLSAAKARDP</sequence>
<dbReference type="EMBL" id="JF805216">
    <property type="protein sequence ID" value="AEI30547.1"/>
    <property type="molecule type" value="Genomic_DNA"/>
</dbReference>
<organism evidence="1">
    <name type="scientific">uncultured microorganism</name>
    <dbReference type="NCBI Taxonomy" id="358574"/>
    <lineage>
        <taxon>unclassified sequences</taxon>
        <taxon>environmental samples</taxon>
    </lineage>
</organism>
<reference evidence="1" key="1">
    <citation type="submission" date="2011-04" db="EMBL/GenBank/DDBJ databases">
        <title>Taxonomic and functional metagenomic profiling of the microbial community in the anoxic sediment of a brackish shallow lake (Laguna de Carrizo Central Spain).</title>
        <authorList>
            <consortium name="CONSOLIDER consortium CSD2007-00005"/>
            <person name="Guazzaroni M.-E."/>
            <person name="Richter M."/>
            <person name="Garcia-Salamanca A."/>
            <person name="Yarza P."/>
            <person name="Ferrer M."/>
        </authorList>
    </citation>
    <scope>NUCLEOTIDE SEQUENCE</scope>
</reference>
<protein>
    <submittedName>
        <fullName evidence="1">TPR repeat-containing protein</fullName>
    </submittedName>
</protein>
<feature type="non-terminal residue" evidence="1">
    <location>
        <position position="1"/>
    </location>
</feature>
<dbReference type="Gene3D" id="1.25.40.10">
    <property type="entry name" value="Tetratricopeptide repeat domain"/>
    <property type="match status" value="1"/>
</dbReference>